<gene>
    <name evidence="2" type="ORF">CK510_23180</name>
</gene>
<proteinExistence type="predicted"/>
<evidence type="ECO:0000313" key="2">
    <source>
        <dbReference type="EMBL" id="PAX51735.1"/>
    </source>
</evidence>
<dbReference type="SUPFAM" id="SSF51126">
    <property type="entry name" value="Pectin lyase-like"/>
    <property type="match status" value="2"/>
</dbReference>
<keyword evidence="3" id="KW-1185">Reference proteome</keyword>
<dbReference type="InterPro" id="IPR008638">
    <property type="entry name" value="FhaB/CdiA-like_TPS"/>
</dbReference>
<dbReference type="OrthoDB" id="475384at2"/>
<dbReference type="SMART" id="SM00912">
    <property type="entry name" value="Haemagg_act"/>
    <property type="match status" value="1"/>
</dbReference>
<sequence length="783" mass="82087">MINFQQKLKIFRNSIFIVNSLILTDLFPTFIFSANTVLAQITPDNTLPNNSRVTTQNNIKLIEGGTTAGQNLFHSFEEFSVPTGNTAYFNNFPSIENIITRVTGKSISNIDGTIRANGIANLFLINSNGIIFGDNASLNIGGSFIASTANSLNFADGSKFSVTGTQNQSLLTISTPIGLQFGTTAATIENRSQSQVSPNGAKTFLIDVPVGLQVNPDKTLALIGGDIKIDGGNLTAPQGRIELGSVGSESLVNLIPVSDGWTLGYEKVRNFQNIQQIAPISTITFNSTITTTSQGGSGNVRVRGNVVEIVASGLINVNLSDNNGGEIAIDANKLIIRDGGQILNSTIGAGMGGKLTINASTSVEIFGTVNLPGEVVALSAIANGTFASGNAGDITINTGKLSIRDGATISVQSSGRFVGEDELAPATGNAGNLTINATSIELAGKSATNSPSSILAETLGSGDAGKLTINTGNLSVSDGAEISVSSQVNIRPGVKYLGNRLNLGKAGDLTINAHSIILESQGKIISQTDLGNGGNIILEVQNLLLMHRNSQISTSAGKVQSNGDGGNITIQSPNGFIVANKFENNDITANAYTGSGGKIKIKAIGIIGIEQLNREDLARSLGNNDPSQLDPTKFTTSDITAISQTNPSLNGTININALNVDPSRGLIQLSQEPEEPKLAQVCKDKIARNQSQFTITGRGGLPTNPREYQRNNTVNADWISLDNYPEQTQNHPTRNNPKAIIPTAPIIEAQGLIVNKSGEIFLVGKAPKLTNHSPVFALASCNL</sequence>
<evidence type="ECO:0000313" key="3">
    <source>
        <dbReference type="Proteomes" id="UP000218238"/>
    </source>
</evidence>
<organism evidence="2 3">
    <name type="scientific">Brunnivagina elsteri CCALA 953</name>
    <dbReference type="NCBI Taxonomy" id="987040"/>
    <lineage>
        <taxon>Bacteria</taxon>
        <taxon>Bacillati</taxon>
        <taxon>Cyanobacteriota</taxon>
        <taxon>Cyanophyceae</taxon>
        <taxon>Nostocales</taxon>
        <taxon>Calotrichaceae</taxon>
        <taxon>Brunnivagina</taxon>
    </lineage>
</organism>
<comment type="caution">
    <text evidence="2">The sequence shown here is derived from an EMBL/GenBank/DDBJ whole genome shotgun (WGS) entry which is preliminary data.</text>
</comment>
<dbReference type="NCBIfam" id="TIGR01901">
    <property type="entry name" value="adhes_NPXG"/>
    <property type="match status" value="1"/>
</dbReference>
<dbReference type="EMBL" id="NTFS01000343">
    <property type="protein sequence ID" value="PAX51735.1"/>
    <property type="molecule type" value="Genomic_DNA"/>
</dbReference>
<dbReference type="InterPro" id="IPR011050">
    <property type="entry name" value="Pectin_lyase_fold/virulence"/>
</dbReference>
<dbReference type="Pfam" id="PF05860">
    <property type="entry name" value="TPS"/>
    <property type="match status" value="1"/>
</dbReference>
<dbReference type="Gene3D" id="2.160.20.10">
    <property type="entry name" value="Single-stranded right-handed beta-helix, Pectin lyase-like"/>
    <property type="match status" value="2"/>
</dbReference>
<protein>
    <submittedName>
        <fullName evidence="2">Filamentous hemagglutinin</fullName>
    </submittedName>
</protein>
<dbReference type="Proteomes" id="UP000218238">
    <property type="component" value="Unassembled WGS sequence"/>
</dbReference>
<feature type="domain" description="Filamentous haemagglutinin FhaB/tRNA nuclease CdiA-like TPS" evidence="1">
    <location>
        <begin position="42"/>
        <end position="155"/>
    </location>
</feature>
<dbReference type="RefSeq" id="WP_095723932.1">
    <property type="nucleotide sequence ID" value="NZ_NTFS01000343.1"/>
</dbReference>
<name>A0A2A2TDM9_9CYAN</name>
<dbReference type="InterPro" id="IPR012334">
    <property type="entry name" value="Pectin_lyas_fold"/>
</dbReference>
<accession>A0A2A2TDM9</accession>
<dbReference type="AlphaFoldDB" id="A0A2A2TDM9"/>
<reference evidence="2 3" key="1">
    <citation type="submission" date="2017-08" db="EMBL/GenBank/DDBJ databases">
        <title>Draft genome sequence of filamentous cyanobacterium Calothrix elsteri CCALA 953.</title>
        <authorList>
            <person name="Gagunashvili A.N."/>
            <person name="Elster J."/>
            <person name="Andresson O.S."/>
        </authorList>
    </citation>
    <scope>NUCLEOTIDE SEQUENCE [LARGE SCALE GENOMIC DNA]</scope>
    <source>
        <strain evidence="2 3">CCALA 953</strain>
    </source>
</reference>
<evidence type="ECO:0000259" key="1">
    <source>
        <dbReference type="SMART" id="SM00912"/>
    </source>
</evidence>